<accession>A0ABD5ZQS3</accession>
<proteinExistence type="predicted"/>
<protein>
    <submittedName>
        <fullName evidence="3">DUF2061 domain-containing protein</fullName>
    </submittedName>
</protein>
<feature type="transmembrane region" description="Helical" evidence="1">
    <location>
        <begin position="21"/>
        <end position="40"/>
    </location>
</feature>
<dbReference type="RefSeq" id="WP_276233794.1">
    <property type="nucleotide sequence ID" value="NZ_CP119802.1"/>
</dbReference>
<comment type="caution">
    <text evidence="3">The sequence shown here is derived from an EMBL/GenBank/DDBJ whole genome shotgun (WGS) entry which is preliminary data.</text>
</comment>
<name>A0ABD5ZQS3_9EURY</name>
<keyword evidence="1" id="KW-1133">Transmembrane helix</keyword>
<sequence>MAIRSRLRAPLQDRKRAVVKTACYRVVMVLVSVTVAYLVVGDATDALSIGLLTNVVKTLTYYGYERLWDRIAWGV</sequence>
<reference evidence="3 4" key="1">
    <citation type="journal article" date="2019" name="Int. J. Syst. Evol. Microbiol.">
        <title>The Global Catalogue of Microorganisms (GCM) 10K type strain sequencing project: providing services to taxonomists for standard genome sequencing and annotation.</title>
        <authorList>
            <consortium name="The Broad Institute Genomics Platform"/>
            <consortium name="The Broad Institute Genome Sequencing Center for Infectious Disease"/>
            <person name="Wu L."/>
            <person name="Ma J."/>
        </authorList>
    </citation>
    <scope>NUCLEOTIDE SEQUENCE [LARGE SCALE GENOMIC DNA]</scope>
    <source>
        <strain evidence="3 4">DT85</strain>
    </source>
</reference>
<keyword evidence="4" id="KW-1185">Reference proteome</keyword>
<evidence type="ECO:0000259" key="2">
    <source>
        <dbReference type="Pfam" id="PF09834"/>
    </source>
</evidence>
<feature type="domain" description="DUF2061" evidence="2">
    <location>
        <begin position="18"/>
        <end position="69"/>
    </location>
</feature>
<evidence type="ECO:0000313" key="3">
    <source>
        <dbReference type="EMBL" id="MFC7235657.1"/>
    </source>
</evidence>
<evidence type="ECO:0000256" key="1">
    <source>
        <dbReference type="SAM" id="Phobius"/>
    </source>
</evidence>
<dbReference type="Pfam" id="PF09834">
    <property type="entry name" value="DUF2061"/>
    <property type="match status" value="1"/>
</dbReference>
<gene>
    <name evidence="3" type="ORF">ACFQJ4_10060</name>
</gene>
<keyword evidence="1" id="KW-0812">Transmembrane</keyword>
<dbReference type="AlphaFoldDB" id="A0ABD5ZQS3"/>
<dbReference type="Proteomes" id="UP001596398">
    <property type="component" value="Unassembled WGS sequence"/>
</dbReference>
<organism evidence="3 4">
    <name type="scientific">Halosegnis marinus</name>
    <dbReference type="NCBI Taxonomy" id="3034023"/>
    <lineage>
        <taxon>Archaea</taxon>
        <taxon>Methanobacteriati</taxon>
        <taxon>Methanobacteriota</taxon>
        <taxon>Stenosarchaea group</taxon>
        <taxon>Halobacteria</taxon>
        <taxon>Halobacteriales</taxon>
        <taxon>Natronomonadaceae</taxon>
        <taxon>Halosegnis</taxon>
    </lineage>
</organism>
<dbReference type="EMBL" id="JBHTAP010000001">
    <property type="protein sequence ID" value="MFC7235657.1"/>
    <property type="molecule type" value="Genomic_DNA"/>
</dbReference>
<keyword evidence="1" id="KW-0472">Membrane</keyword>
<dbReference type="GeneID" id="79267354"/>
<evidence type="ECO:0000313" key="4">
    <source>
        <dbReference type="Proteomes" id="UP001596398"/>
    </source>
</evidence>
<dbReference type="InterPro" id="IPR018638">
    <property type="entry name" value="DUF2061_membrane"/>
</dbReference>